<dbReference type="RefSeq" id="WP_231035264.1">
    <property type="nucleotide sequence ID" value="NZ_JAJNGX010000015.1"/>
</dbReference>
<reference evidence="1" key="1">
    <citation type="submission" date="2021-01" db="EMBL/GenBank/DDBJ databases">
        <title>Diatom-associated Roseobacters Show Island Model of Population Structure.</title>
        <authorList>
            <person name="Qu L."/>
            <person name="Feng X."/>
            <person name="Chen Y."/>
            <person name="Li L."/>
            <person name="Wang X."/>
            <person name="Hu Z."/>
            <person name="Wang H."/>
            <person name="Luo H."/>
        </authorList>
    </citation>
    <scope>NUCLEOTIDE SEQUENCE</scope>
    <source>
        <strain evidence="1">SM26-45</strain>
    </source>
</reference>
<dbReference type="Gene3D" id="3.30.2000.20">
    <property type="match status" value="1"/>
</dbReference>
<sequence>MKKKDITNAIKDWLIDGLTGTDISLPNVGDEYKAPYVELIFGSADRRATRVKGGPPQRETGIFTVNVHIAQSADGGEDSGNDTADIVADLFEAAQEIPFTGGLITIQKPPSIRAGVPTETDWFIPVIVSYAAAAR</sequence>
<dbReference type="InterPro" id="IPR025395">
    <property type="entry name" value="Phage_tail_terminator-like"/>
</dbReference>
<protein>
    <recommendedName>
        <fullName evidence="3">Tail terminator</fullName>
    </recommendedName>
</protein>
<accession>A0A9Q2NWF9</accession>
<evidence type="ECO:0008006" key="3">
    <source>
        <dbReference type="Google" id="ProtNLM"/>
    </source>
</evidence>
<comment type="caution">
    <text evidence="1">The sequence shown here is derived from an EMBL/GenBank/DDBJ whole genome shotgun (WGS) entry which is preliminary data.</text>
</comment>
<dbReference type="Pfam" id="PF13554">
    <property type="entry name" value="Phage_tail_terminator_5"/>
    <property type="match status" value="1"/>
</dbReference>
<gene>
    <name evidence="1" type="ORF">JQX14_17620</name>
</gene>
<evidence type="ECO:0000313" key="2">
    <source>
        <dbReference type="Proteomes" id="UP000809337"/>
    </source>
</evidence>
<evidence type="ECO:0000313" key="1">
    <source>
        <dbReference type="EMBL" id="MBM2356378.1"/>
    </source>
</evidence>
<dbReference type="AlphaFoldDB" id="A0A9Q2NWF9"/>
<dbReference type="Proteomes" id="UP000809337">
    <property type="component" value="Unassembled WGS sequence"/>
</dbReference>
<organism evidence="1 2">
    <name type="scientific">Pseudosulfitobacter pseudonitzschiae</name>
    <dbReference type="NCBI Taxonomy" id="1402135"/>
    <lineage>
        <taxon>Bacteria</taxon>
        <taxon>Pseudomonadati</taxon>
        <taxon>Pseudomonadota</taxon>
        <taxon>Alphaproteobacteria</taxon>
        <taxon>Rhodobacterales</taxon>
        <taxon>Roseobacteraceae</taxon>
        <taxon>Pseudosulfitobacter</taxon>
    </lineage>
</organism>
<dbReference type="EMBL" id="JAFBWN010000015">
    <property type="protein sequence ID" value="MBM2356378.1"/>
    <property type="molecule type" value="Genomic_DNA"/>
</dbReference>
<proteinExistence type="predicted"/>
<name>A0A9Q2NWF9_9RHOB</name>